<feature type="region of interest" description="Disordered" evidence="1">
    <location>
        <begin position="343"/>
        <end position="365"/>
    </location>
</feature>
<protein>
    <submittedName>
        <fullName evidence="3">DUF4185 domain-containing protein</fullName>
    </submittedName>
</protein>
<evidence type="ECO:0000313" key="4">
    <source>
        <dbReference type="Proteomes" id="UP000662986"/>
    </source>
</evidence>
<accession>A0A974WD93</accession>
<keyword evidence="4" id="KW-1185">Reference proteome</keyword>
<name>A0A974WD93_9NOCA</name>
<dbReference type="Proteomes" id="UP000662986">
    <property type="component" value="Chromosome"/>
</dbReference>
<organism evidence="3 4">
    <name type="scientific">Rhodococcus pseudokoreensis</name>
    <dbReference type="NCBI Taxonomy" id="2811421"/>
    <lineage>
        <taxon>Bacteria</taxon>
        <taxon>Bacillati</taxon>
        <taxon>Actinomycetota</taxon>
        <taxon>Actinomycetes</taxon>
        <taxon>Mycobacteriales</taxon>
        <taxon>Nocardiaceae</taxon>
        <taxon>Rhodococcus</taxon>
    </lineage>
</organism>
<feature type="domain" description="DUF4185" evidence="2">
    <location>
        <begin position="21"/>
        <end position="334"/>
    </location>
</feature>
<evidence type="ECO:0000313" key="3">
    <source>
        <dbReference type="EMBL" id="QSE94578.1"/>
    </source>
</evidence>
<evidence type="ECO:0000256" key="1">
    <source>
        <dbReference type="SAM" id="MobiDB-lite"/>
    </source>
</evidence>
<gene>
    <name evidence="3" type="ORF">JWS13_41205</name>
</gene>
<dbReference type="EMBL" id="CP070619">
    <property type="protein sequence ID" value="QSE94578.1"/>
    <property type="molecule type" value="Genomic_DNA"/>
</dbReference>
<sequence>MRIPGSTTTPAATFVKEVTGEATRRWGVRGTDLGCPVRLADGRVAFFFGDTFSSRGRSGRGWRSPVMLRSITTDLRGGIEFDSAAGGRTAREILPNAHDVRESPDPESAGSEFTVVPADAVTLGDRTYLSVVSVHSWASQAWPTNFTYLAWSDDGGEHWHRTPARWDNRGGSLDQLWTMERHDGYVYVVSSAFDRVNPGGMILRRVPEARILDPGAYEDWGWARGTGWAWGQPATPILPGPVGEMCLRRIDGTWVLAYFDPTAYAIVTRTAQHIDGLWSEPTVQVAGGDWGAADGTWAQIYGGYIHPASTLDELHLLVSQWNTTTGDPYRVLQFTTRLDVPVTSRAPTPSTALPLRVPHHGNGTG</sequence>
<reference evidence="3 4" key="1">
    <citation type="journal article" date="2021" name="Microbiol. Resour. Announc.">
        <title>Complete Genome Sequences of Two Rhodococcus sp. Strains with Large and Linear Chromosomes, Isolated from Apple Rhizosphere.</title>
        <authorList>
            <person name="Benning S."/>
            <person name="Brugnone N."/>
            <person name="Siani R."/>
            <person name="Kublik S."/>
            <person name="Schloter M."/>
            <person name="Rad V."/>
        </authorList>
    </citation>
    <scope>NUCLEOTIDE SEQUENCE [LARGE SCALE GENOMIC DNA]</scope>
    <source>
        <strain evidence="3 4">R79</strain>
    </source>
</reference>
<evidence type="ECO:0000259" key="2">
    <source>
        <dbReference type="Pfam" id="PF13810"/>
    </source>
</evidence>
<reference evidence="3 4" key="2">
    <citation type="journal article" date="2022" name="Arch. Microbiol.">
        <title>Rhodococcus pseudokoreensis sp. nov. isolated from the rhizosphere of young M26 apple rootstocks.</title>
        <authorList>
            <person name="Kampfer P."/>
            <person name="Glaeser S.P."/>
            <person name="Blom J."/>
            <person name="Wolf J."/>
            <person name="Benning S."/>
            <person name="Schloter M."/>
            <person name="Neumann-Schaal M."/>
        </authorList>
    </citation>
    <scope>NUCLEOTIDE SEQUENCE [LARGE SCALE GENOMIC DNA]</scope>
    <source>
        <strain evidence="3 4">R79</strain>
    </source>
</reference>
<dbReference type="InterPro" id="IPR025442">
    <property type="entry name" value="DUF4185"/>
</dbReference>
<proteinExistence type="predicted"/>
<dbReference type="Pfam" id="PF13810">
    <property type="entry name" value="DUF4185"/>
    <property type="match status" value="1"/>
</dbReference>
<dbReference type="RefSeq" id="WP_206010892.1">
    <property type="nucleotide sequence ID" value="NZ_CP070619.1"/>
</dbReference>